<reference evidence="4" key="1">
    <citation type="journal article" date="2016" name="Genome Biol. Evol.">
        <title>Comparative 'omics' of the Fusarium fujikuroi species complex highlights differences in genetic potential and metabolite synthesis.</title>
        <authorList>
            <person name="Niehaus E.-M."/>
            <person name="Muensterkoetter M."/>
            <person name="Proctor R.H."/>
            <person name="Brown D.W."/>
            <person name="Sharon A."/>
            <person name="Idan Y."/>
            <person name="Oren-Young L."/>
            <person name="Sieber C.M."/>
            <person name="Novak O."/>
            <person name="Pencik A."/>
            <person name="Tarkowska D."/>
            <person name="Hromadova K."/>
            <person name="Freeman S."/>
            <person name="Maymon M."/>
            <person name="Elazar M."/>
            <person name="Youssef S.A."/>
            <person name="El-Shabrawy E.S.M."/>
            <person name="Shalaby A.B.A."/>
            <person name="Houterman P."/>
            <person name="Brock N.L."/>
            <person name="Burkhardt I."/>
            <person name="Tsavkelova E.A."/>
            <person name="Dickschat J.S."/>
            <person name="Galuszka P."/>
            <person name="Gueldener U."/>
            <person name="Tudzynski B."/>
        </authorList>
    </citation>
    <scope>NUCLEOTIDE SEQUENCE [LARGE SCALE GENOMIC DNA]</scope>
    <source>
        <strain evidence="4">ET1</strain>
    </source>
</reference>
<dbReference type="AlphaFoldDB" id="A0A1L7VAH5"/>
<sequence>MSRERGHELETLRNVNIGNSSSAPTVLNFYERPWNFSNWEQVDEESTSSLPKPSWQGMRLVDEPNIDKPPTGNCSQNRKKLNPFPSFFGSSTISSNTSKKSTQKSSRLSAFRYFALVHLPPVAITITLLSLYIARVRWVNPSTESLNGLQFAAKGHETIILVSLGDILLHQISYGLKRQDVGVPLGFLSSALNLSAPLRYLISRQLWTPTLQSGKTAKYRRATAALIMLISILCLAANPLSAIAMIPRQDWWKDRHYDWTFWGEPYYEPARWIPHMEYRTRLDSESGPYLRDIIGPSTIPLHTLLRADSYTLGTHGPEWQNISYSNFNSSFYSYISTAKFALPTVSTSPLSFVASELGKASSRDIKDMAIPWITSSNQQIGGSGAEHAWKQPLVATQCIGGSVQNKTKLHFHLVYPFLTEPHEIRKDAQVTFTFDESSSAFAELRASNSTDYRFVDLPQYEGWAVSGNILFATTAKLGNDEYPERHYTLCLIFARWSEASTWIEQPSHSRTLSHVKGPIPGIFRENTSDVIYMDDKWLDGISSFSNGSFFRSIAEFCGSAVKKSCQERYIGLHVTDAISQAGNNASWPNYYAGSTESNDATQDKVIYTRYYRTYAYRFESSYGIPLAFSFLLLHVLLVLIHLGSILISEDPWKGSDLDNFGDMLVLALASKPPDGENGLNQQPSKSELWGKSATVVCNGDEGHGQIRLGEERGYQIANDEEGS</sequence>
<organism evidence="3 4">
    <name type="scientific">Fusarium proliferatum (strain ET1)</name>
    <name type="common">Orchid endophyte fungus</name>
    <dbReference type="NCBI Taxonomy" id="1227346"/>
    <lineage>
        <taxon>Eukaryota</taxon>
        <taxon>Fungi</taxon>
        <taxon>Dikarya</taxon>
        <taxon>Ascomycota</taxon>
        <taxon>Pezizomycotina</taxon>
        <taxon>Sordariomycetes</taxon>
        <taxon>Hypocreomycetidae</taxon>
        <taxon>Hypocreales</taxon>
        <taxon>Nectriaceae</taxon>
        <taxon>Fusarium</taxon>
        <taxon>Fusarium fujikuroi species complex</taxon>
    </lineage>
</organism>
<feature type="transmembrane region" description="Helical" evidence="2">
    <location>
        <begin position="181"/>
        <end position="202"/>
    </location>
</feature>
<evidence type="ECO:0000313" key="4">
    <source>
        <dbReference type="Proteomes" id="UP000183971"/>
    </source>
</evidence>
<accession>A0A1L7VAH5</accession>
<keyword evidence="2" id="KW-0812">Transmembrane</keyword>
<comment type="caution">
    <text evidence="3">The sequence shown here is derived from an EMBL/GenBank/DDBJ whole genome shotgun (WGS) entry which is preliminary data.</text>
</comment>
<dbReference type="EMBL" id="FJOF01000003">
    <property type="protein sequence ID" value="CZR37757.1"/>
    <property type="molecule type" value="Genomic_DNA"/>
</dbReference>
<dbReference type="Proteomes" id="UP000183971">
    <property type="component" value="Unassembled WGS sequence"/>
</dbReference>
<dbReference type="GeneID" id="42051931"/>
<feature type="transmembrane region" description="Helical" evidence="2">
    <location>
        <begin position="110"/>
        <end position="131"/>
    </location>
</feature>
<evidence type="ECO:0000313" key="3">
    <source>
        <dbReference type="EMBL" id="CZR37757.1"/>
    </source>
</evidence>
<name>A0A1L7VAH5_FUSPR</name>
<gene>
    <name evidence="3" type="ORF">FPRO_07052</name>
</gene>
<feature type="transmembrane region" description="Helical" evidence="2">
    <location>
        <begin position="222"/>
        <end position="246"/>
    </location>
</feature>
<evidence type="ECO:0000256" key="2">
    <source>
        <dbReference type="SAM" id="Phobius"/>
    </source>
</evidence>
<dbReference type="RefSeq" id="XP_031078350.1">
    <property type="nucleotide sequence ID" value="XM_031227967.1"/>
</dbReference>
<dbReference type="VEuPathDB" id="FungiDB:FPRO_07052"/>
<protein>
    <submittedName>
        <fullName evidence="3">Uncharacterized protein</fullName>
    </submittedName>
</protein>
<evidence type="ECO:0000256" key="1">
    <source>
        <dbReference type="SAM" id="MobiDB-lite"/>
    </source>
</evidence>
<keyword evidence="2" id="KW-0472">Membrane</keyword>
<proteinExistence type="predicted"/>
<keyword evidence="4" id="KW-1185">Reference proteome</keyword>
<feature type="region of interest" description="Disordered" evidence="1">
    <location>
        <begin position="46"/>
        <end position="79"/>
    </location>
</feature>
<keyword evidence="2" id="KW-1133">Transmembrane helix</keyword>